<dbReference type="Gene3D" id="3.30.830.10">
    <property type="entry name" value="Metalloenzyme, LuxS/M16 peptidase-like"/>
    <property type="match status" value="4"/>
</dbReference>
<comment type="subcellular location">
    <subcellularLocation>
        <location evidence="1">Mitochondrion intermembrane space</location>
    </subcellularLocation>
</comment>
<feature type="domain" description="Peptidase M16C associated" evidence="8">
    <location>
        <begin position="459"/>
        <end position="718"/>
    </location>
</feature>
<dbReference type="EMBL" id="MU004184">
    <property type="protein sequence ID" value="KAF2499151.1"/>
    <property type="molecule type" value="Genomic_DNA"/>
</dbReference>
<gene>
    <name evidence="9" type="ORF">BU16DRAFT_261384</name>
</gene>
<keyword evidence="9" id="KW-0378">Hydrolase</keyword>
<dbReference type="GO" id="GO:0008237">
    <property type="term" value="F:metallopeptidase activity"/>
    <property type="evidence" value="ECO:0007669"/>
    <property type="project" value="UniProtKB-KW"/>
</dbReference>
<protein>
    <recommendedName>
        <fullName evidence="4">Presequence protease, mitochondrial</fullName>
    </recommendedName>
    <alternativeName>
        <fullName evidence="5">Pitrilysin metalloproteinase</fullName>
    </alternativeName>
</protein>
<organism evidence="9 10">
    <name type="scientific">Lophium mytilinum</name>
    <dbReference type="NCBI Taxonomy" id="390894"/>
    <lineage>
        <taxon>Eukaryota</taxon>
        <taxon>Fungi</taxon>
        <taxon>Dikarya</taxon>
        <taxon>Ascomycota</taxon>
        <taxon>Pezizomycotina</taxon>
        <taxon>Dothideomycetes</taxon>
        <taxon>Pleosporomycetidae</taxon>
        <taxon>Mytilinidiales</taxon>
        <taxon>Mytilinidiaceae</taxon>
        <taxon>Lophium</taxon>
    </lineage>
</organism>
<dbReference type="GO" id="GO:0006508">
    <property type="term" value="P:proteolysis"/>
    <property type="evidence" value="ECO:0007669"/>
    <property type="project" value="UniProtKB-KW"/>
</dbReference>
<dbReference type="PANTHER" id="PTHR43016">
    <property type="entry name" value="PRESEQUENCE PROTEASE"/>
    <property type="match status" value="1"/>
</dbReference>
<evidence type="ECO:0000256" key="6">
    <source>
        <dbReference type="ARBA" id="ARBA00045897"/>
    </source>
</evidence>
<keyword evidence="10" id="KW-1185">Reference proteome</keyword>
<proteinExistence type="inferred from homology"/>
<evidence type="ECO:0000256" key="2">
    <source>
        <dbReference type="ARBA" id="ARBA00007575"/>
    </source>
</evidence>
<reference evidence="9" key="1">
    <citation type="journal article" date="2020" name="Stud. Mycol.">
        <title>101 Dothideomycetes genomes: a test case for predicting lifestyles and emergence of pathogens.</title>
        <authorList>
            <person name="Haridas S."/>
            <person name="Albert R."/>
            <person name="Binder M."/>
            <person name="Bloem J."/>
            <person name="Labutti K."/>
            <person name="Salamov A."/>
            <person name="Andreopoulos B."/>
            <person name="Baker S."/>
            <person name="Barry K."/>
            <person name="Bills G."/>
            <person name="Bluhm B."/>
            <person name="Cannon C."/>
            <person name="Castanera R."/>
            <person name="Culley D."/>
            <person name="Daum C."/>
            <person name="Ezra D."/>
            <person name="Gonzalez J."/>
            <person name="Henrissat B."/>
            <person name="Kuo A."/>
            <person name="Liang C."/>
            <person name="Lipzen A."/>
            <person name="Lutzoni F."/>
            <person name="Magnuson J."/>
            <person name="Mondo S."/>
            <person name="Nolan M."/>
            <person name="Ohm R."/>
            <person name="Pangilinan J."/>
            <person name="Park H.-J."/>
            <person name="Ramirez L."/>
            <person name="Alfaro M."/>
            <person name="Sun H."/>
            <person name="Tritt A."/>
            <person name="Yoshinaga Y."/>
            <person name="Zwiers L.-H."/>
            <person name="Turgeon B."/>
            <person name="Goodwin S."/>
            <person name="Spatafora J."/>
            <person name="Crous P."/>
            <person name="Grigoriev I."/>
        </authorList>
    </citation>
    <scope>NUCLEOTIDE SEQUENCE</scope>
    <source>
        <strain evidence="9">CBS 269.34</strain>
    </source>
</reference>
<dbReference type="FunFam" id="3.30.830.10:FF:000015">
    <property type="entry name" value="Putative zinc metalloprotease"/>
    <property type="match status" value="1"/>
</dbReference>
<sequence length="1052" mass="118576">MPAASAKKTHFKKIQNFKADYTLAEFTQYESERTGMRVTVCDRKGPKVQGYFALATEIHDDSGAPHTLEHLCFMGSRSYPYKGVLDRLATRSYSNTNAWTATDHTAYTLDTAGWEGFAQILPVYLDHVILPTLTDEGCYTEVHHIDGEGQDAGVVYSEMQGVQNNQGELMDLRARRLLYPEGVGFRYETGGMMEQLRVLTAQRIRDFHREMYQPKNLRLVLIGEVDHVQLIDILDDFEESIMDAIPPPDAPFKRPWVEPKQPQALQETIIDTVEFPEDDESMGEIMIAFFGPPCLDMISGAAMDVLLSYLSDSTVSVLVNTLVEKENATSGIYTQVDNRPDTVIWFSLSSVATEKLEEVEKRFFEILKLTSSQPLDMPYLKDCLHRFKRRVMFHTESSNEVFADPIIEDHLFGNRDGSDLYASLANLKLYEDLEEWTDEQWRIFMGHWLSHAHHISILGKPSASLSKKLKVDEKARVKAQQEKLGEDGLKELAKKLEHAKEENDKPMPKEVLEQFEIPGTDSIHFFETITARSGYASNLDIPVNEIQRIIDKDAGSQNFFIHFEHIPTNFVHFSLVLNTQKVPLKLKPLLSVFLANFFGTPINRDGETVEFEKVVTELEQDTVSFQIETGANIGNSELLRIKFVVEPQKYQTMIKWLELMLLHGHFDEERLRTTITKMLADIPDEKRSGNDMLYAVDSMIHYDPKSSNRAQNTLVKALYLKRILYGLKVHPRLIIVQMHELRKSLLNSSNMRALVVADVRKLPYPPASSFNPFVSAIQEIPVLNPIDSRADVLSIAGRNPGQLNFIVPMPTIDSSFLLATTKGPNSYTHPDLPALMVATAYLDAVEGPLWTSVRGTGLAYGTGFSRGIDTGLLRFRVYRSPDAWKAYSTARSVVEDFISGKREFEKHALEGAISSIVVEFVDEQPTMSSAATVSFVNNVIKGVGKGYSEEMLRKVREVGEAEIKRVLTEVVLPVFLPGKADVVVTAASIMEEGLEKNFAEAGFRPQVKPLSFFQDAYGLEPLEGEEEEPESEEDDDDDSEGSDSDEETADAE</sequence>
<dbReference type="OrthoDB" id="4953at2759"/>
<dbReference type="FunFam" id="3.30.830.10:FF:000031">
    <property type="entry name" value="Putative zinc metalloprotease"/>
    <property type="match status" value="1"/>
</dbReference>
<dbReference type="GO" id="GO:0005758">
    <property type="term" value="C:mitochondrial intermembrane space"/>
    <property type="evidence" value="ECO:0007669"/>
    <property type="project" value="UniProtKB-SubCell"/>
</dbReference>
<keyword evidence="9" id="KW-0645">Protease</keyword>
<dbReference type="FunFam" id="3.30.830.10:FF:000036">
    <property type="entry name" value="Putative zinc metalloprotease"/>
    <property type="match status" value="1"/>
</dbReference>
<evidence type="ECO:0000313" key="9">
    <source>
        <dbReference type="EMBL" id="KAF2499151.1"/>
    </source>
</evidence>
<dbReference type="SMART" id="SM01264">
    <property type="entry name" value="M16C_associated"/>
    <property type="match status" value="1"/>
</dbReference>
<dbReference type="SUPFAM" id="SSF63411">
    <property type="entry name" value="LuxS/MPP-like metallohydrolase"/>
    <property type="match status" value="4"/>
</dbReference>
<comment type="function">
    <text evidence="6">Degrades mitochondrial transit peptides after their cleavage in the intermembrane space or in the matrix, and presequence peptides; clearance of these peptides is required to keep the presequence processing machinery running. Preferentially cleaves the N-terminal side of paired basic amino acid residues. Also degrades other unstructured peptides. May function as an ATP-dependent peptidase as opposed to a metalloendopeptidase.</text>
</comment>
<dbReference type="Proteomes" id="UP000799750">
    <property type="component" value="Unassembled WGS sequence"/>
</dbReference>
<evidence type="ECO:0000256" key="4">
    <source>
        <dbReference type="ARBA" id="ARBA00020167"/>
    </source>
</evidence>
<dbReference type="GO" id="GO:0046872">
    <property type="term" value="F:metal ion binding"/>
    <property type="evidence" value="ECO:0007669"/>
    <property type="project" value="InterPro"/>
</dbReference>
<dbReference type="Pfam" id="PF00675">
    <property type="entry name" value="Peptidase_M16"/>
    <property type="match status" value="1"/>
</dbReference>
<keyword evidence="9" id="KW-0482">Metalloprotease</keyword>
<feature type="compositionally biased region" description="Acidic residues" evidence="7">
    <location>
        <begin position="1022"/>
        <end position="1052"/>
    </location>
</feature>
<evidence type="ECO:0000256" key="5">
    <source>
        <dbReference type="ARBA" id="ARBA00034552"/>
    </source>
</evidence>
<dbReference type="InterPro" id="IPR011249">
    <property type="entry name" value="Metalloenz_LuxS/M16"/>
</dbReference>
<evidence type="ECO:0000313" key="10">
    <source>
        <dbReference type="Proteomes" id="UP000799750"/>
    </source>
</evidence>
<dbReference type="InterPro" id="IPR013578">
    <property type="entry name" value="Peptidase_M16C_assoc"/>
</dbReference>
<dbReference type="PANTHER" id="PTHR43016:SF16">
    <property type="entry name" value="METALLOPROTEASE, PUTATIVE (AFU_ORTHOLOGUE AFUA_4G07610)-RELATED"/>
    <property type="match status" value="1"/>
</dbReference>
<accession>A0A6A6R335</accession>
<evidence type="ECO:0000259" key="8">
    <source>
        <dbReference type="SMART" id="SM01264"/>
    </source>
</evidence>
<name>A0A6A6R335_9PEZI</name>
<dbReference type="Pfam" id="PF05193">
    <property type="entry name" value="Peptidase_M16_C"/>
    <property type="match status" value="1"/>
</dbReference>
<dbReference type="AlphaFoldDB" id="A0A6A6R335"/>
<comment type="subunit">
    <text evidence="3">Monomer and homodimer; homodimerization is induced by binding of the substrate.</text>
</comment>
<evidence type="ECO:0000256" key="3">
    <source>
        <dbReference type="ARBA" id="ARBA00011853"/>
    </source>
</evidence>
<comment type="similarity">
    <text evidence="2">Belongs to the peptidase M16 family. PreP subfamily.</text>
</comment>
<dbReference type="InterPro" id="IPR011765">
    <property type="entry name" value="Pept_M16_N"/>
</dbReference>
<feature type="region of interest" description="Disordered" evidence="7">
    <location>
        <begin position="1018"/>
        <end position="1052"/>
    </location>
</feature>
<evidence type="ECO:0000256" key="1">
    <source>
        <dbReference type="ARBA" id="ARBA00004569"/>
    </source>
</evidence>
<dbReference type="InterPro" id="IPR007863">
    <property type="entry name" value="Peptidase_M16_C"/>
</dbReference>
<evidence type="ECO:0000256" key="7">
    <source>
        <dbReference type="SAM" id="MobiDB-lite"/>
    </source>
</evidence>